<dbReference type="InterPro" id="IPR012000">
    <property type="entry name" value="Thiamin_PyroP_enz_cen_dom"/>
</dbReference>
<dbReference type="PANTHER" id="PTHR18968">
    <property type="entry name" value="THIAMINE PYROPHOSPHATE ENZYMES"/>
    <property type="match status" value="1"/>
</dbReference>
<comment type="similarity">
    <text evidence="1 3">Belongs to the TPP enzyme family.</text>
</comment>
<feature type="domain" description="Thiamine pyrophosphate enzyme N-terminal TPP-binding" evidence="7">
    <location>
        <begin position="3"/>
        <end position="109"/>
    </location>
</feature>
<evidence type="ECO:0000256" key="3">
    <source>
        <dbReference type="RuleBase" id="RU362132"/>
    </source>
</evidence>
<evidence type="ECO:0000256" key="4">
    <source>
        <dbReference type="SAM" id="MobiDB-lite"/>
    </source>
</evidence>
<sequence>MPTVRQATIDLLRQHGLNTWFGNPGSTELTLLDEFPSDFRYLLGLQEMVPVGMADGFSQVTGRPALVNLHTAPGLGNAIGALYNAYLNKTPLIVTAGNQRRAMQNQKTLLTNEDAVLVPRPFVKWSAEPAIASEVPAVLARALHIAMAPPTGPVFVSLPMDDMAYELNDAQTAEIEVIRDREVTHAGGFRKDLAKKIAGRLSAAKSPAFVVHGDLEHAGAWDLVVKLAERSKAAVWTSPLPGLSGFPENHPLYQGLLPPGAGWISEELKGHDLVVVLGGPAFRYYPYIPGPYLPEGTSLIHITSDPDEAARAPIGDAYVADVRAAVEALLGETSESSRTAPQARPDVSRQERAEAPMQAADLWTAVGHAAPADALFVSEAGSNEVPITEYVRPGAALSHMSAVGAGLGFGLPAAVGAQLGAPDRPVIALMGDGSMHYAITSLWTAAHYKIPLTIVVSSNDEYGVLKQFADIESTLGIPGLDLPELNISATAASYGIDAHEANDTDQVAEMLRAGVADRERPTLINVRTNKVKKVAPRLT</sequence>
<dbReference type="PANTHER" id="PTHR18968:SF133">
    <property type="entry name" value="BENZOYLFORMATE DECARBOXYLASE"/>
    <property type="match status" value="1"/>
</dbReference>
<name>A0A640SP92_9ACTN</name>
<feature type="domain" description="Thiamine pyrophosphate enzyme TPP-binding" evidence="6">
    <location>
        <begin position="389"/>
        <end position="526"/>
    </location>
</feature>
<dbReference type="GO" id="GO:0030976">
    <property type="term" value="F:thiamine pyrophosphate binding"/>
    <property type="evidence" value="ECO:0007669"/>
    <property type="project" value="InterPro"/>
</dbReference>
<evidence type="ECO:0000313" key="8">
    <source>
        <dbReference type="EMBL" id="GFE13303.1"/>
    </source>
</evidence>
<keyword evidence="9" id="KW-1185">Reference proteome</keyword>
<dbReference type="CDD" id="cd02002">
    <property type="entry name" value="TPP_BFDC"/>
    <property type="match status" value="1"/>
</dbReference>
<dbReference type="InterPro" id="IPR029061">
    <property type="entry name" value="THDP-binding"/>
</dbReference>
<protein>
    <submittedName>
        <fullName evidence="8">Benzoylformate decarboxylase</fullName>
    </submittedName>
</protein>
<dbReference type="Pfam" id="PF00205">
    <property type="entry name" value="TPP_enzyme_M"/>
    <property type="match status" value="1"/>
</dbReference>
<proteinExistence type="inferred from homology"/>
<evidence type="ECO:0000259" key="6">
    <source>
        <dbReference type="Pfam" id="PF02775"/>
    </source>
</evidence>
<dbReference type="CDD" id="cd07035">
    <property type="entry name" value="TPP_PYR_POX_like"/>
    <property type="match status" value="1"/>
</dbReference>
<dbReference type="EMBL" id="BLIO01000001">
    <property type="protein sequence ID" value="GFE13303.1"/>
    <property type="molecule type" value="Genomic_DNA"/>
</dbReference>
<dbReference type="GO" id="GO:0000287">
    <property type="term" value="F:magnesium ion binding"/>
    <property type="evidence" value="ECO:0007669"/>
    <property type="project" value="InterPro"/>
</dbReference>
<keyword evidence="2 3" id="KW-0786">Thiamine pyrophosphate</keyword>
<dbReference type="Gene3D" id="3.40.50.970">
    <property type="match status" value="2"/>
</dbReference>
<dbReference type="PROSITE" id="PS00187">
    <property type="entry name" value="TPP_ENZYMES"/>
    <property type="match status" value="1"/>
</dbReference>
<dbReference type="RefSeq" id="WP_190143588.1">
    <property type="nucleotide sequence ID" value="NZ_BLIO01000001.1"/>
</dbReference>
<feature type="domain" description="Thiamine pyrophosphate enzyme central" evidence="5">
    <location>
        <begin position="195"/>
        <end position="329"/>
    </location>
</feature>
<dbReference type="Gene3D" id="3.40.50.1220">
    <property type="entry name" value="TPP-binding domain"/>
    <property type="match status" value="1"/>
</dbReference>
<feature type="region of interest" description="Disordered" evidence="4">
    <location>
        <begin position="332"/>
        <end position="354"/>
    </location>
</feature>
<dbReference type="SUPFAM" id="SSF52518">
    <property type="entry name" value="Thiamin diphosphate-binding fold (THDP-binding)"/>
    <property type="match status" value="2"/>
</dbReference>
<dbReference type="InterPro" id="IPR011766">
    <property type="entry name" value="TPP_enzyme_TPP-bd"/>
</dbReference>
<reference evidence="8 9" key="1">
    <citation type="submission" date="2019-12" db="EMBL/GenBank/DDBJ databases">
        <title>Whole genome shotgun sequence of Streptomyces hygroscopicus subsp. glebosus NBRC 13786.</title>
        <authorList>
            <person name="Ichikawa N."/>
            <person name="Kimura A."/>
            <person name="Kitahashi Y."/>
            <person name="Komaki H."/>
            <person name="Tamura T."/>
        </authorList>
    </citation>
    <scope>NUCLEOTIDE SEQUENCE [LARGE SCALE GENOMIC DNA]</scope>
    <source>
        <strain evidence="8 9">NBRC 13786</strain>
    </source>
</reference>
<dbReference type="Proteomes" id="UP000430079">
    <property type="component" value="Unassembled WGS sequence"/>
</dbReference>
<dbReference type="NCBIfam" id="NF005485">
    <property type="entry name" value="PRK07092.1"/>
    <property type="match status" value="1"/>
</dbReference>
<dbReference type="Pfam" id="PF02775">
    <property type="entry name" value="TPP_enzyme_C"/>
    <property type="match status" value="1"/>
</dbReference>
<dbReference type="InterPro" id="IPR012001">
    <property type="entry name" value="Thiamin_PyroP_enz_TPP-bd_dom"/>
</dbReference>
<dbReference type="InterPro" id="IPR000399">
    <property type="entry name" value="TPP-bd_CS"/>
</dbReference>
<accession>A0A640SP92</accession>
<dbReference type="InterPro" id="IPR045229">
    <property type="entry name" value="TPP_enz"/>
</dbReference>
<dbReference type="SUPFAM" id="SSF52467">
    <property type="entry name" value="DHS-like NAD/FAD-binding domain"/>
    <property type="match status" value="1"/>
</dbReference>
<gene>
    <name evidence="8" type="primary">mdlC</name>
    <name evidence="8" type="ORF">Sgleb_13500</name>
</gene>
<dbReference type="AlphaFoldDB" id="A0A640SP92"/>
<dbReference type="GO" id="GO:0050660">
    <property type="term" value="F:flavin adenine dinucleotide binding"/>
    <property type="evidence" value="ECO:0007669"/>
    <property type="project" value="TreeGrafter"/>
</dbReference>
<evidence type="ECO:0000313" key="9">
    <source>
        <dbReference type="Proteomes" id="UP000430079"/>
    </source>
</evidence>
<evidence type="ECO:0000259" key="5">
    <source>
        <dbReference type="Pfam" id="PF00205"/>
    </source>
</evidence>
<dbReference type="GO" id="GO:0003984">
    <property type="term" value="F:acetolactate synthase activity"/>
    <property type="evidence" value="ECO:0007669"/>
    <property type="project" value="TreeGrafter"/>
</dbReference>
<evidence type="ECO:0000256" key="2">
    <source>
        <dbReference type="ARBA" id="ARBA00023052"/>
    </source>
</evidence>
<organism evidence="8 9">
    <name type="scientific">Streptomyces glebosus</name>
    <dbReference type="NCBI Taxonomy" id="249580"/>
    <lineage>
        <taxon>Bacteria</taxon>
        <taxon>Bacillati</taxon>
        <taxon>Actinomycetota</taxon>
        <taxon>Actinomycetes</taxon>
        <taxon>Kitasatosporales</taxon>
        <taxon>Streptomycetaceae</taxon>
        <taxon>Streptomyces</taxon>
    </lineage>
</organism>
<dbReference type="Pfam" id="PF02776">
    <property type="entry name" value="TPP_enzyme_N"/>
    <property type="match status" value="1"/>
</dbReference>
<dbReference type="InterPro" id="IPR029035">
    <property type="entry name" value="DHS-like_NAD/FAD-binding_dom"/>
</dbReference>
<evidence type="ECO:0000259" key="7">
    <source>
        <dbReference type="Pfam" id="PF02776"/>
    </source>
</evidence>
<comment type="caution">
    <text evidence="8">The sequence shown here is derived from an EMBL/GenBank/DDBJ whole genome shotgun (WGS) entry which is preliminary data.</text>
</comment>
<evidence type="ECO:0000256" key="1">
    <source>
        <dbReference type="ARBA" id="ARBA00007812"/>
    </source>
</evidence>